<dbReference type="Gene3D" id="3.40.1350.140">
    <property type="entry name" value="MepB-like"/>
    <property type="match status" value="1"/>
</dbReference>
<dbReference type="AlphaFoldDB" id="A0A2P8G548"/>
<dbReference type="Pfam" id="PF08877">
    <property type="entry name" value="MepB-like"/>
    <property type="match status" value="1"/>
</dbReference>
<keyword evidence="2" id="KW-1185">Reference proteome</keyword>
<dbReference type="EMBL" id="PYGK01000007">
    <property type="protein sequence ID" value="PSL29098.1"/>
    <property type="molecule type" value="Genomic_DNA"/>
</dbReference>
<sequence>MTNENVLYSDLKVVKELLYDKCGFRLTDLNLNAESVEYSACSFYLDRKKIEYRASKITPTKTGQFVTIWKRNKNGVTEPFDTLDDIDFIAITAIRGDSVGQFIFPKSVLADKGIITQNGKDGKRGIRVYPTWDTVTNKQAEKTQSWQRKYFVEIKADNTTDINLTKELFLHQPSSVG</sequence>
<evidence type="ECO:0008006" key="3">
    <source>
        <dbReference type="Google" id="ProtNLM"/>
    </source>
</evidence>
<dbReference type="RefSeq" id="WP_106603474.1">
    <property type="nucleotide sequence ID" value="NZ_PYGK01000007.1"/>
</dbReference>
<dbReference type="InterPro" id="IPR038231">
    <property type="entry name" value="MepB-like_sf"/>
</dbReference>
<evidence type="ECO:0000313" key="1">
    <source>
        <dbReference type="EMBL" id="PSL29098.1"/>
    </source>
</evidence>
<dbReference type="Proteomes" id="UP000240978">
    <property type="component" value="Unassembled WGS sequence"/>
</dbReference>
<proteinExistence type="predicted"/>
<dbReference type="OrthoDB" id="4954833at2"/>
<organism evidence="1 2">
    <name type="scientific">Chitinophaga ginsengisoli</name>
    <dbReference type="NCBI Taxonomy" id="363837"/>
    <lineage>
        <taxon>Bacteria</taxon>
        <taxon>Pseudomonadati</taxon>
        <taxon>Bacteroidota</taxon>
        <taxon>Chitinophagia</taxon>
        <taxon>Chitinophagales</taxon>
        <taxon>Chitinophagaceae</taxon>
        <taxon>Chitinophaga</taxon>
    </lineage>
</organism>
<reference evidence="1 2" key="1">
    <citation type="submission" date="2018-03" db="EMBL/GenBank/DDBJ databases">
        <title>Genomic Encyclopedia of Archaeal and Bacterial Type Strains, Phase II (KMG-II): from individual species to whole genera.</title>
        <authorList>
            <person name="Goeker M."/>
        </authorList>
    </citation>
    <scope>NUCLEOTIDE SEQUENCE [LARGE SCALE GENOMIC DNA]</scope>
    <source>
        <strain evidence="1 2">DSM 18107</strain>
    </source>
</reference>
<dbReference type="InterPro" id="IPR011235">
    <property type="entry name" value="MepB-like"/>
</dbReference>
<name>A0A2P8G548_9BACT</name>
<dbReference type="PIRSF" id="PIRSF032285">
    <property type="entry name" value="UCP032285"/>
    <property type="match status" value="1"/>
</dbReference>
<gene>
    <name evidence="1" type="ORF">CLV42_107245</name>
</gene>
<comment type="caution">
    <text evidence="1">The sequence shown here is derived from an EMBL/GenBank/DDBJ whole genome shotgun (WGS) entry which is preliminary data.</text>
</comment>
<accession>A0A2P8G548</accession>
<evidence type="ECO:0000313" key="2">
    <source>
        <dbReference type="Proteomes" id="UP000240978"/>
    </source>
</evidence>
<protein>
    <recommendedName>
        <fullName evidence="3">MepB protein</fullName>
    </recommendedName>
</protein>